<evidence type="ECO:0000313" key="2">
    <source>
        <dbReference type="EMBL" id="KYL36257.1"/>
    </source>
</evidence>
<keyword evidence="1" id="KW-0812">Transmembrane</keyword>
<organism evidence="2 3">
    <name type="scientific">Pseudoalteromonas tetraodonis</name>
    <dbReference type="NCBI Taxonomy" id="43659"/>
    <lineage>
        <taxon>Bacteria</taxon>
        <taxon>Pseudomonadati</taxon>
        <taxon>Pseudomonadota</taxon>
        <taxon>Gammaproteobacteria</taxon>
        <taxon>Alteromonadales</taxon>
        <taxon>Pseudoalteromonadaceae</taxon>
        <taxon>Pseudoalteromonas</taxon>
    </lineage>
</organism>
<feature type="transmembrane region" description="Helical" evidence="1">
    <location>
        <begin position="71"/>
        <end position="90"/>
    </location>
</feature>
<keyword evidence="1" id="KW-0472">Membrane</keyword>
<evidence type="ECO:0000313" key="3">
    <source>
        <dbReference type="Proteomes" id="UP000075763"/>
    </source>
</evidence>
<name>A0ABD4ESS3_9GAMM</name>
<keyword evidence="1" id="KW-1133">Transmembrane helix</keyword>
<sequence>MSAKLVICLKYKYLLYYRELSQKGQICFMSKNTKKSRRKKNKAAYVKPIPSNKPANLGSQLNPRAVSVKRGAKLTAFFIFTILLLIFVLAPKPSLLTYKKSAIVSKSIYWPGLFANKPKLLDSTLHPRLDKHRRTLYLCVDLQQPQSCQKYHVIAEEGLFSVLITYF</sequence>
<dbReference type="AlphaFoldDB" id="A0ABD4ESS3"/>
<dbReference type="EMBL" id="LVCN01000011">
    <property type="protein sequence ID" value="KYL36257.1"/>
    <property type="molecule type" value="Genomic_DNA"/>
</dbReference>
<dbReference type="Proteomes" id="UP000075763">
    <property type="component" value="Unassembled WGS sequence"/>
</dbReference>
<protein>
    <submittedName>
        <fullName evidence="2">Uncharacterized protein</fullName>
    </submittedName>
</protein>
<proteinExistence type="predicted"/>
<reference evidence="2 3" key="1">
    <citation type="submission" date="2016-03" db="EMBL/GenBank/DDBJ databases">
        <authorList>
            <person name="Zhang H."/>
            <person name="Liu R."/>
            <person name="Wang M."/>
            <person name="Wang H."/>
            <person name="Wang L."/>
            <person name="Song L."/>
        </authorList>
    </citation>
    <scope>NUCLEOTIDE SEQUENCE [LARGE SCALE GENOMIC DNA]</scope>
    <source>
        <strain evidence="2 3">DSM 16099</strain>
    </source>
</reference>
<comment type="caution">
    <text evidence="2">The sequence shown here is derived from an EMBL/GenBank/DDBJ whole genome shotgun (WGS) entry which is preliminary data.</text>
</comment>
<accession>A0ABD4ESS3</accession>
<evidence type="ECO:0000256" key="1">
    <source>
        <dbReference type="SAM" id="Phobius"/>
    </source>
</evidence>
<gene>
    <name evidence="2" type="ORF">A2I96_10190</name>
</gene>